<dbReference type="Proteomes" id="UP001642487">
    <property type="component" value="Chromosome 2"/>
</dbReference>
<keyword evidence="1" id="KW-1133">Transmembrane helix</keyword>
<sequence>MQNISFLELSVIGITLYTTLFPFSFTIQFRYHYYVCKDETNTELIEPDLASADDCPSSRHLYKTGEYLLSILSIVHSTMGMEASSHFQWPAEQPAEEDGS</sequence>
<keyword evidence="1" id="KW-0472">Membrane</keyword>
<evidence type="ECO:0000256" key="1">
    <source>
        <dbReference type="SAM" id="Phobius"/>
    </source>
</evidence>
<evidence type="ECO:0000313" key="2">
    <source>
        <dbReference type="EMBL" id="CAK9315976.1"/>
    </source>
</evidence>
<keyword evidence="3" id="KW-1185">Reference proteome</keyword>
<dbReference type="EMBL" id="OZ021736">
    <property type="protein sequence ID" value="CAK9315976.1"/>
    <property type="molecule type" value="Genomic_DNA"/>
</dbReference>
<feature type="transmembrane region" description="Helical" evidence="1">
    <location>
        <begin position="6"/>
        <end position="27"/>
    </location>
</feature>
<gene>
    <name evidence="2" type="ORF">CITCOLO1_LOCUS7822</name>
</gene>
<reference evidence="2 3" key="1">
    <citation type="submission" date="2024-03" db="EMBL/GenBank/DDBJ databases">
        <authorList>
            <person name="Gkanogiannis A."/>
            <person name="Becerra Lopez-Lavalle L."/>
        </authorList>
    </citation>
    <scope>NUCLEOTIDE SEQUENCE [LARGE SCALE GENOMIC DNA]</scope>
</reference>
<keyword evidence="1" id="KW-0812">Transmembrane</keyword>
<evidence type="ECO:0000313" key="3">
    <source>
        <dbReference type="Proteomes" id="UP001642487"/>
    </source>
</evidence>
<organism evidence="2 3">
    <name type="scientific">Citrullus colocynthis</name>
    <name type="common">colocynth</name>
    <dbReference type="NCBI Taxonomy" id="252529"/>
    <lineage>
        <taxon>Eukaryota</taxon>
        <taxon>Viridiplantae</taxon>
        <taxon>Streptophyta</taxon>
        <taxon>Embryophyta</taxon>
        <taxon>Tracheophyta</taxon>
        <taxon>Spermatophyta</taxon>
        <taxon>Magnoliopsida</taxon>
        <taxon>eudicotyledons</taxon>
        <taxon>Gunneridae</taxon>
        <taxon>Pentapetalae</taxon>
        <taxon>rosids</taxon>
        <taxon>fabids</taxon>
        <taxon>Cucurbitales</taxon>
        <taxon>Cucurbitaceae</taxon>
        <taxon>Benincaseae</taxon>
        <taxon>Citrullus</taxon>
    </lineage>
</organism>
<protein>
    <submittedName>
        <fullName evidence="2">Uncharacterized protein</fullName>
    </submittedName>
</protein>
<name>A0ABP0Y6D1_9ROSI</name>
<proteinExistence type="predicted"/>
<accession>A0ABP0Y6D1</accession>